<evidence type="ECO:0000256" key="2">
    <source>
        <dbReference type="ARBA" id="ARBA00023125"/>
    </source>
</evidence>
<proteinExistence type="predicted"/>
<dbReference type="OrthoDB" id="282744at2"/>
<dbReference type="PROSITE" id="PS01124">
    <property type="entry name" value="HTH_ARAC_FAMILY_2"/>
    <property type="match status" value="1"/>
</dbReference>
<dbReference type="PROSITE" id="PS00041">
    <property type="entry name" value="HTH_ARAC_FAMILY_1"/>
    <property type="match status" value="1"/>
</dbReference>
<dbReference type="SMART" id="SM00342">
    <property type="entry name" value="HTH_ARAC"/>
    <property type="match status" value="1"/>
</dbReference>
<keyword evidence="1" id="KW-0805">Transcription regulation</keyword>
<geneLocation type="plasmid" evidence="6">
    <name>pEM01</name>
</geneLocation>
<evidence type="ECO:0000256" key="3">
    <source>
        <dbReference type="ARBA" id="ARBA00023163"/>
    </source>
</evidence>
<keyword evidence="6" id="KW-1185">Reference proteome</keyword>
<protein>
    <recommendedName>
        <fullName evidence="4">HTH araC/xylS-type domain-containing protein</fullName>
    </recommendedName>
</protein>
<dbReference type="Proteomes" id="UP000059419">
    <property type="component" value="Plasmid pEM01"/>
</dbReference>
<gene>
    <name evidence="5" type="ORF">EM595_p0343</name>
</gene>
<reference evidence="6" key="1">
    <citation type="submission" date="2015-11" db="EMBL/GenBank/DDBJ databases">
        <authorList>
            <person name="Blom J."/>
        </authorList>
    </citation>
    <scope>NUCLEOTIDE SEQUENCE [LARGE SCALE GENOMIC DNA]</scope>
    <source>
        <plasmid evidence="6">pEM01</plasmid>
    </source>
</reference>
<sequence length="124" mass="14028">MNRQTQIVKALQTWIEANLHHTLSVNDVAEKSGYSIWHIQRLFRQVTHKGVGEYIRERRLINAATALLTSNASVLSVALQYGYESQHAFTRSFRNYFSQPPGSWRRSGCCTATPLFSVIDPSSG</sequence>
<dbReference type="Gene3D" id="1.10.10.60">
    <property type="entry name" value="Homeodomain-like"/>
    <property type="match status" value="2"/>
</dbReference>
<dbReference type="InterPro" id="IPR018062">
    <property type="entry name" value="HTH_AraC-typ_CS"/>
</dbReference>
<feature type="domain" description="HTH araC/xylS-type" evidence="4">
    <location>
        <begin position="9"/>
        <end position="107"/>
    </location>
</feature>
<evidence type="ECO:0000313" key="6">
    <source>
        <dbReference type="Proteomes" id="UP000059419"/>
    </source>
</evidence>
<dbReference type="RefSeq" id="WP_067436455.1">
    <property type="nucleotide sequence ID" value="NZ_JACSXG010000003.1"/>
</dbReference>
<dbReference type="Pfam" id="PF12833">
    <property type="entry name" value="HTH_18"/>
    <property type="match status" value="1"/>
</dbReference>
<dbReference type="GO" id="GO:0043565">
    <property type="term" value="F:sequence-specific DNA binding"/>
    <property type="evidence" value="ECO:0007669"/>
    <property type="project" value="InterPro"/>
</dbReference>
<evidence type="ECO:0000259" key="4">
    <source>
        <dbReference type="PROSITE" id="PS01124"/>
    </source>
</evidence>
<dbReference type="InterPro" id="IPR050959">
    <property type="entry name" value="MarA-like"/>
</dbReference>
<dbReference type="PRINTS" id="PR00032">
    <property type="entry name" value="HTHARAC"/>
</dbReference>
<dbReference type="GO" id="GO:0003700">
    <property type="term" value="F:DNA-binding transcription factor activity"/>
    <property type="evidence" value="ECO:0007669"/>
    <property type="project" value="InterPro"/>
</dbReference>
<dbReference type="SUPFAM" id="SSF46689">
    <property type="entry name" value="Homeodomain-like"/>
    <property type="match status" value="2"/>
</dbReference>
<evidence type="ECO:0000256" key="1">
    <source>
        <dbReference type="ARBA" id="ARBA00023015"/>
    </source>
</evidence>
<evidence type="ECO:0000313" key="5">
    <source>
        <dbReference type="EMBL" id="CUU26040.1"/>
    </source>
</evidence>
<dbReference type="PANTHER" id="PTHR47504:SF5">
    <property type="entry name" value="RIGHT ORIGIN-BINDING PROTEIN"/>
    <property type="match status" value="1"/>
</dbReference>
<keyword evidence="2" id="KW-0238">DNA-binding</keyword>
<name>A0A0U5L9N4_9GAMM</name>
<keyword evidence="3" id="KW-0804">Transcription</keyword>
<dbReference type="InterPro" id="IPR009057">
    <property type="entry name" value="Homeodomain-like_sf"/>
</dbReference>
<dbReference type="KEGG" id="ege:EM595_p0343"/>
<accession>A0A0U5L9N4</accession>
<organism evidence="5 6">
    <name type="scientific">Duffyella gerundensis</name>
    <dbReference type="NCBI Taxonomy" id="1619313"/>
    <lineage>
        <taxon>Bacteria</taxon>
        <taxon>Pseudomonadati</taxon>
        <taxon>Pseudomonadota</taxon>
        <taxon>Gammaproteobacteria</taxon>
        <taxon>Enterobacterales</taxon>
        <taxon>Erwiniaceae</taxon>
        <taxon>Duffyella</taxon>
    </lineage>
</organism>
<dbReference type="EMBL" id="LN907828">
    <property type="protein sequence ID" value="CUU26040.1"/>
    <property type="molecule type" value="Genomic_DNA"/>
</dbReference>
<dbReference type="PATRIC" id="fig|1619313.3.peg.3962"/>
<dbReference type="AlphaFoldDB" id="A0A0U5L9N4"/>
<dbReference type="InterPro" id="IPR020449">
    <property type="entry name" value="Tscrpt_reg_AraC-type_HTH"/>
</dbReference>
<dbReference type="PANTHER" id="PTHR47504">
    <property type="entry name" value="RIGHT ORIGIN-BINDING PROTEIN"/>
    <property type="match status" value="1"/>
</dbReference>
<dbReference type="InterPro" id="IPR018060">
    <property type="entry name" value="HTH_AraC"/>
</dbReference>